<reference evidence="3 4" key="1">
    <citation type="journal article" date="2012" name="J. Bacteriol.">
        <title>Complete Genome Sequence of Providencia stuartii Clinical Isolate MRSN 2154.</title>
        <authorList>
            <person name="Clifford R.J."/>
            <person name="Hang J."/>
            <person name="Riley M.C."/>
            <person name="Onmus-Leone F."/>
            <person name="Kuschner R.A."/>
            <person name="Lesho E.P."/>
            <person name="Waterman P.E."/>
        </authorList>
    </citation>
    <scope>NUCLEOTIDE SEQUENCE [LARGE SCALE GENOMIC DNA]</scope>
    <source>
        <strain evidence="3 4">MRSN 2154</strain>
    </source>
</reference>
<feature type="domain" description="Rho-GAP" evidence="2">
    <location>
        <begin position="125"/>
        <end position="336"/>
    </location>
</feature>
<dbReference type="SMART" id="SM00324">
    <property type="entry name" value="RhoGAP"/>
    <property type="match status" value="1"/>
</dbReference>
<feature type="compositionally biased region" description="Polar residues" evidence="1">
    <location>
        <begin position="1"/>
        <end position="18"/>
    </location>
</feature>
<dbReference type="PATRIC" id="fig|1157951.4.peg.3888"/>
<dbReference type="InterPro" id="IPR000198">
    <property type="entry name" value="RhoGAP_dom"/>
</dbReference>
<dbReference type="AlphaFoldDB" id="A0A140ST35"/>
<dbReference type="Proteomes" id="UP000005012">
    <property type="component" value="Chromosome"/>
</dbReference>
<dbReference type="GO" id="GO:0007165">
    <property type="term" value="P:signal transduction"/>
    <property type="evidence" value="ECO:0007669"/>
    <property type="project" value="InterPro"/>
</dbReference>
<accession>A0A140ST35</accession>
<evidence type="ECO:0000313" key="4">
    <source>
        <dbReference type="Proteomes" id="UP000005012"/>
    </source>
</evidence>
<evidence type="ECO:0000313" key="3">
    <source>
        <dbReference type="EMBL" id="AFH95664.1"/>
    </source>
</evidence>
<protein>
    <recommendedName>
        <fullName evidence="2">Rho-GAP domain-containing protein</fullName>
    </recommendedName>
</protein>
<evidence type="ECO:0000256" key="1">
    <source>
        <dbReference type="SAM" id="MobiDB-lite"/>
    </source>
</evidence>
<dbReference type="SUPFAM" id="SSF48350">
    <property type="entry name" value="GTPase activation domain, GAP"/>
    <property type="match status" value="1"/>
</dbReference>
<dbReference type="RefSeq" id="WP_014658199.1">
    <property type="nucleotide sequence ID" value="NC_017731.1"/>
</dbReference>
<dbReference type="EMBL" id="CP003488">
    <property type="protein sequence ID" value="AFH95664.1"/>
    <property type="molecule type" value="Genomic_DNA"/>
</dbReference>
<feature type="region of interest" description="Disordered" evidence="1">
    <location>
        <begin position="1"/>
        <end position="20"/>
    </location>
</feature>
<dbReference type="PROSITE" id="PS50238">
    <property type="entry name" value="RHOGAP"/>
    <property type="match status" value="1"/>
</dbReference>
<sequence length="338" mass="37770">MKSTLSTSTPDFTSTTKIADTPLKPINQPKTSLFAASIQRVTNVLKKFLGLPSQHQHESIEIKNKNIDVLNYKKLSDSDQENALPPSQYKTPAELNAMQMRIAQQQTAKLIEKQNIDAINEYIGIAYEDRLKYQQINEIGTAILSHPNYLHETGPFRISGNKQRVEIILEHLASNKSIDIFFIQKNNIDVSDLTSAYKKLVGNVLDSSSSEQKTLSTLFTKYHDAIGNKATVKRAIETNPTLATNKNNILAVSDTKILDSLPPLKKLPLILQIAVPLLTEISRHAEKHQMTPENLSIAFAPTLDRTDYSKTAGNPLDQLKQIGLAQLPINYFTALLQR</sequence>
<gene>
    <name evidence="3" type="ordered locus">S70_19340</name>
</gene>
<dbReference type="OrthoDB" id="6466972at2"/>
<dbReference type="InterPro" id="IPR008936">
    <property type="entry name" value="Rho_GTPase_activation_prot"/>
</dbReference>
<dbReference type="GeneID" id="93519609"/>
<organism evidence="3 4">
    <name type="scientific">Providencia stuartii (strain MRSN 2154)</name>
    <dbReference type="NCBI Taxonomy" id="1157951"/>
    <lineage>
        <taxon>Bacteria</taxon>
        <taxon>Pseudomonadati</taxon>
        <taxon>Pseudomonadota</taxon>
        <taxon>Gammaproteobacteria</taxon>
        <taxon>Enterobacterales</taxon>
        <taxon>Morganellaceae</taxon>
        <taxon>Providencia</taxon>
    </lineage>
</organism>
<evidence type="ECO:0000259" key="2">
    <source>
        <dbReference type="PROSITE" id="PS50238"/>
    </source>
</evidence>
<name>A0A140ST35_PROSM</name>
<reference evidence="4" key="2">
    <citation type="submission" date="2012-04" db="EMBL/GenBank/DDBJ databases">
        <title>Complete genome sequence of Providencia stuartii clinical isolate MRSN 2154.</title>
        <authorList>
            <person name="Clifford R.J."/>
            <person name="Hang J."/>
            <person name="Riley M.C."/>
            <person name="Onmus-Leone F."/>
            <person name="Kuschner R.A."/>
            <person name="Lesho E.P."/>
            <person name="Waterman P.E."/>
        </authorList>
    </citation>
    <scope>NUCLEOTIDE SEQUENCE [LARGE SCALE GENOMIC DNA]</scope>
    <source>
        <strain evidence="4">MRSN 2154</strain>
    </source>
</reference>
<dbReference type="KEGG" id="psi:S70_19340"/>
<dbReference type="HOGENOM" id="CLU_820997_0_0_6"/>
<proteinExistence type="predicted"/>
<dbReference type="Gene3D" id="1.10.555.10">
    <property type="entry name" value="Rho GTPase activation protein"/>
    <property type="match status" value="1"/>
</dbReference>
<dbReference type="Pfam" id="PF00620">
    <property type="entry name" value="RhoGAP"/>
    <property type="match status" value="1"/>
</dbReference>